<evidence type="ECO:0000313" key="1">
    <source>
        <dbReference type="EMBL" id="MCY1075664.1"/>
    </source>
</evidence>
<evidence type="ECO:0000313" key="2">
    <source>
        <dbReference type="Proteomes" id="UP001207654"/>
    </source>
</evidence>
<reference evidence="1 2" key="1">
    <citation type="submission" date="2022-11" db="EMBL/GenBank/DDBJ databases">
        <title>Minimal conservation of predation-associated metabolite biosynthetic gene clusters underscores biosynthetic potential of Myxococcota including descriptions for ten novel species: Archangium lansinium sp. nov., Myxococcus landrumus sp. nov., Nannocystis bai.</title>
        <authorList>
            <person name="Ahearne A."/>
            <person name="Stevens C."/>
            <person name="Phillips K."/>
        </authorList>
    </citation>
    <scope>NUCLEOTIDE SEQUENCE [LARGE SCALE GENOMIC DNA]</scope>
    <source>
        <strain evidence="1 2">MIWBW</strain>
    </source>
</reference>
<accession>A0ABT4A313</accession>
<name>A0ABT4A313_9BACT</name>
<sequence length="122" mass="13834">MNMHELLPKVQELLVRLRAGASSEDKELLAVAYFALDFIEVSGNFYPFEAFLQSWNSPEGAIPTVASFGSREEAETWLKDHPEPPHGAYVLVSGQPYSVFYFRHLNRRLLLPAPSLEKRALD</sequence>
<organism evidence="1 2">
    <name type="scientific">Archangium lansingense</name>
    <dbReference type="NCBI Taxonomy" id="2995310"/>
    <lineage>
        <taxon>Bacteria</taxon>
        <taxon>Pseudomonadati</taxon>
        <taxon>Myxococcota</taxon>
        <taxon>Myxococcia</taxon>
        <taxon>Myxococcales</taxon>
        <taxon>Cystobacterineae</taxon>
        <taxon>Archangiaceae</taxon>
        <taxon>Archangium</taxon>
    </lineage>
</organism>
<dbReference type="EMBL" id="JAPNKA010000001">
    <property type="protein sequence ID" value="MCY1075664.1"/>
    <property type="molecule type" value="Genomic_DNA"/>
</dbReference>
<gene>
    <name evidence="1" type="ORF">OV287_14365</name>
</gene>
<dbReference type="RefSeq" id="WP_267534584.1">
    <property type="nucleotide sequence ID" value="NZ_JAPNKA010000001.1"/>
</dbReference>
<protein>
    <submittedName>
        <fullName evidence="1">Uncharacterized protein</fullName>
    </submittedName>
</protein>
<proteinExistence type="predicted"/>
<comment type="caution">
    <text evidence="1">The sequence shown here is derived from an EMBL/GenBank/DDBJ whole genome shotgun (WGS) entry which is preliminary data.</text>
</comment>
<keyword evidence="2" id="KW-1185">Reference proteome</keyword>
<dbReference type="Proteomes" id="UP001207654">
    <property type="component" value="Unassembled WGS sequence"/>
</dbReference>